<organism evidence="3 4">
    <name type="scientific">Schistosoma mattheei</name>
    <dbReference type="NCBI Taxonomy" id="31246"/>
    <lineage>
        <taxon>Eukaryota</taxon>
        <taxon>Metazoa</taxon>
        <taxon>Spiralia</taxon>
        <taxon>Lophotrochozoa</taxon>
        <taxon>Platyhelminthes</taxon>
        <taxon>Trematoda</taxon>
        <taxon>Digenea</taxon>
        <taxon>Strigeidida</taxon>
        <taxon>Schistosomatoidea</taxon>
        <taxon>Schistosomatidae</taxon>
        <taxon>Schistosoma</taxon>
    </lineage>
</organism>
<proteinExistence type="predicted"/>
<feature type="compositionally biased region" description="Low complexity" evidence="2">
    <location>
        <begin position="84"/>
        <end position="99"/>
    </location>
</feature>
<dbReference type="Proteomes" id="UP000269396">
    <property type="component" value="Unassembled WGS sequence"/>
</dbReference>
<feature type="coiled-coil region" evidence="1">
    <location>
        <begin position="135"/>
        <end position="162"/>
    </location>
</feature>
<name>A0A183NGC5_9TREM</name>
<dbReference type="STRING" id="31246.A0A183NGC5"/>
<evidence type="ECO:0000256" key="2">
    <source>
        <dbReference type="SAM" id="MobiDB-lite"/>
    </source>
</evidence>
<keyword evidence="1" id="KW-0175">Coiled coil</keyword>
<dbReference type="AlphaFoldDB" id="A0A183NGC5"/>
<keyword evidence="4" id="KW-1185">Reference proteome</keyword>
<accession>A0A183NGC5</accession>
<gene>
    <name evidence="3" type="ORF">SMTD_LOCUS1163</name>
</gene>
<feature type="region of interest" description="Disordered" evidence="2">
    <location>
        <begin position="84"/>
        <end position="118"/>
    </location>
</feature>
<reference evidence="3 4" key="1">
    <citation type="submission" date="2018-11" db="EMBL/GenBank/DDBJ databases">
        <authorList>
            <consortium name="Pathogen Informatics"/>
        </authorList>
    </citation>
    <scope>NUCLEOTIDE SEQUENCE [LARGE SCALE GENOMIC DNA]</scope>
    <source>
        <strain>Denwood</strain>
        <strain evidence="4">Zambia</strain>
    </source>
</reference>
<sequence>MAQNSPRRSPRTVNTNYSVNANTVESTYNPIGGSLQASVSVHCSSNLLKPMSTSIPSTTTTTAAIFSGNVDSTFKNKSFIPSRINNSSSVSNHQSVTISQKHGSISSHPPPPPLPQQQEKTADLLIDDPANEMTISELRSIAERQRQQLARQAQQLQAREERRAWLRSLNSQRSAQNRCVENEKVTSKPSDLSQEQEIRLHKLRGFRGQTEQVRLSNENLGESVKNCHI</sequence>
<evidence type="ECO:0000256" key="1">
    <source>
        <dbReference type="SAM" id="Coils"/>
    </source>
</evidence>
<evidence type="ECO:0000313" key="3">
    <source>
        <dbReference type="EMBL" id="VDO75981.1"/>
    </source>
</evidence>
<protein>
    <submittedName>
        <fullName evidence="3">Uncharacterized protein</fullName>
    </submittedName>
</protein>
<evidence type="ECO:0000313" key="4">
    <source>
        <dbReference type="Proteomes" id="UP000269396"/>
    </source>
</evidence>
<dbReference type="EMBL" id="UZAL01001215">
    <property type="protein sequence ID" value="VDO75981.1"/>
    <property type="molecule type" value="Genomic_DNA"/>
</dbReference>